<keyword evidence="2" id="KW-1185">Reference proteome</keyword>
<organism evidence="1 2">
    <name type="scientific">Pararge aegeria aegeria</name>
    <dbReference type="NCBI Taxonomy" id="348720"/>
    <lineage>
        <taxon>Eukaryota</taxon>
        <taxon>Metazoa</taxon>
        <taxon>Ecdysozoa</taxon>
        <taxon>Arthropoda</taxon>
        <taxon>Hexapoda</taxon>
        <taxon>Insecta</taxon>
        <taxon>Pterygota</taxon>
        <taxon>Neoptera</taxon>
        <taxon>Endopterygota</taxon>
        <taxon>Lepidoptera</taxon>
        <taxon>Glossata</taxon>
        <taxon>Ditrysia</taxon>
        <taxon>Papilionoidea</taxon>
        <taxon>Nymphalidae</taxon>
        <taxon>Satyrinae</taxon>
        <taxon>Satyrini</taxon>
        <taxon>Parargina</taxon>
        <taxon>Pararge</taxon>
    </lineage>
</organism>
<gene>
    <name evidence="1" type="primary">jg22779</name>
    <name evidence="1" type="ORF">PAEG_LOCUS3068</name>
</gene>
<feature type="non-terminal residue" evidence="1">
    <location>
        <position position="1"/>
    </location>
</feature>
<evidence type="ECO:0000313" key="2">
    <source>
        <dbReference type="Proteomes" id="UP000838756"/>
    </source>
</evidence>
<name>A0A8S4QKI3_9NEOP</name>
<protein>
    <submittedName>
        <fullName evidence="1">Jg22779 protein</fullName>
    </submittedName>
</protein>
<reference evidence="1" key="1">
    <citation type="submission" date="2022-03" db="EMBL/GenBank/DDBJ databases">
        <authorList>
            <person name="Lindestad O."/>
        </authorList>
    </citation>
    <scope>NUCLEOTIDE SEQUENCE</scope>
</reference>
<dbReference type="EMBL" id="CAKXAJ010009576">
    <property type="protein sequence ID" value="CAH2211236.1"/>
    <property type="molecule type" value="Genomic_DNA"/>
</dbReference>
<proteinExistence type="predicted"/>
<evidence type="ECO:0000313" key="1">
    <source>
        <dbReference type="EMBL" id="CAH2211236.1"/>
    </source>
</evidence>
<comment type="caution">
    <text evidence="1">The sequence shown here is derived from an EMBL/GenBank/DDBJ whole genome shotgun (WGS) entry which is preliminary data.</text>
</comment>
<dbReference type="AlphaFoldDB" id="A0A8S4QKI3"/>
<dbReference type="Proteomes" id="UP000838756">
    <property type="component" value="Unassembled WGS sequence"/>
</dbReference>
<accession>A0A8S4QKI3</accession>
<sequence length="86" mass="9443">SALCLCNLVSAEGRSFGCRRRAEASRTPLNEFNTFVRKAITRRSHAAASPLEWRGSRDAASVFTVCTRLPNFVLPPPPNTSVHTTL</sequence>